<dbReference type="PROSITE" id="PS50157">
    <property type="entry name" value="ZINC_FINGER_C2H2_2"/>
    <property type="match status" value="2"/>
</dbReference>
<evidence type="ECO:0000256" key="3">
    <source>
        <dbReference type="ARBA" id="ARBA00022737"/>
    </source>
</evidence>
<feature type="region of interest" description="Disordered" evidence="10">
    <location>
        <begin position="84"/>
        <end position="125"/>
    </location>
</feature>
<evidence type="ECO:0000256" key="7">
    <source>
        <dbReference type="ARBA" id="ARBA00023163"/>
    </source>
</evidence>
<proteinExistence type="predicted"/>
<dbReference type="Gene3D" id="3.30.160.60">
    <property type="entry name" value="Classic Zinc Finger"/>
    <property type="match status" value="2"/>
</dbReference>
<dbReference type="Pfam" id="PF00096">
    <property type="entry name" value="zf-C2H2"/>
    <property type="match status" value="2"/>
</dbReference>
<keyword evidence="13" id="KW-1185">Reference proteome</keyword>
<evidence type="ECO:0000313" key="12">
    <source>
        <dbReference type="EMBL" id="KDQ17462.1"/>
    </source>
</evidence>
<feature type="domain" description="C2H2-type" evidence="11">
    <location>
        <begin position="58"/>
        <end position="89"/>
    </location>
</feature>
<feature type="compositionally biased region" description="Basic and acidic residues" evidence="10">
    <location>
        <begin position="88"/>
        <end position="101"/>
    </location>
</feature>
<protein>
    <recommendedName>
        <fullName evidence="11">C2H2-type domain-containing protein</fullName>
    </recommendedName>
</protein>
<dbReference type="SUPFAM" id="SSF57667">
    <property type="entry name" value="beta-beta-alpha zinc fingers"/>
    <property type="match status" value="1"/>
</dbReference>
<evidence type="ECO:0000259" key="11">
    <source>
        <dbReference type="PROSITE" id="PS50157"/>
    </source>
</evidence>
<feature type="compositionally biased region" description="Basic and acidic residues" evidence="10">
    <location>
        <begin position="1"/>
        <end position="12"/>
    </location>
</feature>
<feature type="domain" description="C2H2-type" evidence="11">
    <location>
        <begin position="30"/>
        <end position="57"/>
    </location>
</feature>
<evidence type="ECO:0000256" key="5">
    <source>
        <dbReference type="ARBA" id="ARBA00022833"/>
    </source>
</evidence>
<feature type="region of interest" description="Disordered" evidence="10">
    <location>
        <begin position="1"/>
        <end position="25"/>
    </location>
</feature>
<keyword evidence="2" id="KW-0479">Metal-binding</keyword>
<dbReference type="InterPro" id="IPR013087">
    <property type="entry name" value="Znf_C2H2_type"/>
</dbReference>
<evidence type="ECO:0000256" key="9">
    <source>
        <dbReference type="PROSITE-ProRule" id="PRU00042"/>
    </source>
</evidence>
<comment type="subcellular location">
    <subcellularLocation>
        <location evidence="1">Nucleus</location>
    </subcellularLocation>
</comment>
<organism evidence="12 13">
    <name type="scientific">Botryobasidium botryosum (strain FD-172 SS1)</name>
    <dbReference type="NCBI Taxonomy" id="930990"/>
    <lineage>
        <taxon>Eukaryota</taxon>
        <taxon>Fungi</taxon>
        <taxon>Dikarya</taxon>
        <taxon>Basidiomycota</taxon>
        <taxon>Agaricomycotina</taxon>
        <taxon>Agaricomycetes</taxon>
        <taxon>Cantharellales</taxon>
        <taxon>Botryobasidiaceae</taxon>
        <taxon>Botryobasidium</taxon>
    </lineage>
</organism>
<gene>
    <name evidence="12" type="ORF">BOTBODRAFT_29643</name>
</gene>
<dbReference type="FunFam" id="3.30.160.60:FF:001289">
    <property type="entry name" value="Zinc finger protein 574"/>
    <property type="match status" value="1"/>
</dbReference>
<dbReference type="GO" id="GO:0005634">
    <property type="term" value="C:nucleus"/>
    <property type="evidence" value="ECO:0007669"/>
    <property type="project" value="UniProtKB-SubCell"/>
</dbReference>
<dbReference type="Proteomes" id="UP000027195">
    <property type="component" value="Unassembled WGS sequence"/>
</dbReference>
<keyword evidence="5" id="KW-0862">Zinc</keyword>
<dbReference type="InterPro" id="IPR036236">
    <property type="entry name" value="Znf_C2H2_sf"/>
</dbReference>
<dbReference type="GO" id="GO:0008270">
    <property type="term" value="F:zinc ion binding"/>
    <property type="evidence" value="ECO:0007669"/>
    <property type="project" value="UniProtKB-KW"/>
</dbReference>
<evidence type="ECO:0000256" key="1">
    <source>
        <dbReference type="ARBA" id="ARBA00004123"/>
    </source>
</evidence>
<sequence>MHGAPDRDDSTPHHIAPPPEDGDARALKKHRCVGCDNVFERPSSLKQHMLSHTGERPHPCQICGRRFSALSNLRRHINTCRQRLTGHVPHEQPEHAPRSPRDSPFSPCTVPPSARTRRPAVSKPKPTACRWLPFSLAGVHHSSLLSATPPFVYPLPKTNVTLPLPPVTPYGARALVQDTTDMYGGREMRWEERNSYETGVPSHPYHPTQWRNRLPGPGLLDGDELIRGATIARRWVF</sequence>
<evidence type="ECO:0000256" key="4">
    <source>
        <dbReference type="ARBA" id="ARBA00022771"/>
    </source>
</evidence>
<dbReference type="InParanoid" id="A0A067MZZ3"/>
<evidence type="ECO:0000256" key="10">
    <source>
        <dbReference type="SAM" id="MobiDB-lite"/>
    </source>
</evidence>
<dbReference type="OrthoDB" id="6077919at2759"/>
<dbReference type="GO" id="GO:0000981">
    <property type="term" value="F:DNA-binding transcription factor activity, RNA polymerase II-specific"/>
    <property type="evidence" value="ECO:0007669"/>
    <property type="project" value="TreeGrafter"/>
</dbReference>
<dbReference type="PANTHER" id="PTHR24394:SF29">
    <property type="entry name" value="MYONEURIN"/>
    <property type="match status" value="1"/>
</dbReference>
<keyword evidence="3" id="KW-0677">Repeat</keyword>
<dbReference type="SMART" id="SM00355">
    <property type="entry name" value="ZnF_C2H2"/>
    <property type="match status" value="2"/>
</dbReference>
<keyword evidence="4 9" id="KW-0863">Zinc-finger</keyword>
<dbReference type="HOGENOM" id="CLU_987479_0_0_1"/>
<accession>A0A067MZZ3</accession>
<evidence type="ECO:0000256" key="6">
    <source>
        <dbReference type="ARBA" id="ARBA00023015"/>
    </source>
</evidence>
<keyword evidence="6" id="KW-0805">Transcription regulation</keyword>
<evidence type="ECO:0000256" key="2">
    <source>
        <dbReference type="ARBA" id="ARBA00022723"/>
    </source>
</evidence>
<reference evidence="13" key="1">
    <citation type="journal article" date="2014" name="Proc. Natl. Acad. Sci. U.S.A.">
        <title>Extensive sampling of basidiomycete genomes demonstrates inadequacy of the white-rot/brown-rot paradigm for wood decay fungi.</title>
        <authorList>
            <person name="Riley R."/>
            <person name="Salamov A.A."/>
            <person name="Brown D.W."/>
            <person name="Nagy L.G."/>
            <person name="Floudas D."/>
            <person name="Held B.W."/>
            <person name="Levasseur A."/>
            <person name="Lombard V."/>
            <person name="Morin E."/>
            <person name="Otillar R."/>
            <person name="Lindquist E.A."/>
            <person name="Sun H."/>
            <person name="LaButti K.M."/>
            <person name="Schmutz J."/>
            <person name="Jabbour D."/>
            <person name="Luo H."/>
            <person name="Baker S.E."/>
            <person name="Pisabarro A.G."/>
            <person name="Walton J.D."/>
            <person name="Blanchette R.A."/>
            <person name="Henrissat B."/>
            <person name="Martin F."/>
            <person name="Cullen D."/>
            <person name="Hibbett D.S."/>
            <person name="Grigoriev I.V."/>
        </authorList>
    </citation>
    <scope>NUCLEOTIDE SEQUENCE [LARGE SCALE GENOMIC DNA]</scope>
    <source>
        <strain evidence="13">FD-172 SS1</strain>
    </source>
</reference>
<dbReference type="EMBL" id="KL198023">
    <property type="protein sequence ID" value="KDQ17462.1"/>
    <property type="molecule type" value="Genomic_DNA"/>
</dbReference>
<evidence type="ECO:0000256" key="8">
    <source>
        <dbReference type="ARBA" id="ARBA00023242"/>
    </source>
</evidence>
<keyword evidence="7" id="KW-0804">Transcription</keyword>
<name>A0A067MZZ3_BOTB1</name>
<dbReference type="AlphaFoldDB" id="A0A067MZZ3"/>
<dbReference type="PANTHER" id="PTHR24394">
    <property type="entry name" value="ZINC FINGER PROTEIN"/>
    <property type="match status" value="1"/>
</dbReference>
<dbReference type="STRING" id="930990.A0A067MZZ3"/>
<evidence type="ECO:0000313" key="13">
    <source>
        <dbReference type="Proteomes" id="UP000027195"/>
    </source>
</evidence>
<dbReference type="PROSITE" id="PS00028">
    <property type="entry name" value="ZINC_FINGER_C2H2_1"/>
    <property type="match status" value="1"/>
</dbReference>
<keyword evidence="8" id="KW-0539">Nucleus</keyword>